<name>B0XWA3_ASPFC</name>
<dbReference type="Proteomes" id="UP000001699">
    <property type="component" value="Unassembled WGS sequence"/>
</dbReference>
<proteinExistence type="predicted"/>
<keyword evidence="2" id="KW-1185">Reference proteome</keyword>
<sequence>MINQAGRETRLVDDLGCRASSQVTVSQGAQGEGYHSFFGSKPWIFMQSEMPIYQDTEYFVAGPSR</sequence>
<reference evidence="1 2" key="1">
    <citation type="journal article" date="2008" name="PLoS Genet.">
        <title>Genomic islands in the pathogenic filamentous fungus Aspergillus fumigatus.</title>
        <authorList>
            <person name="Fedorova N.D."/>
            <person name="Khaldi N."/>
            <person name="Joardar V.S."/>
            <person name="Maiti R."/>
            <person name="Amedeo P."/>
            <person name="Anderson M.J."/>
            <person name="Crabtree J."/>
            <person name="Silva J.C."/>
            <person name="Badger J.H."/>
            <person name="Albarraq A."/>
            <person name="Angiuoli S."/>
            <person name="Bussey H."/>
            <person name="Bowyer P."/>
            <person name="Cotty P.J."/>
            <person name="Dyer P.S."/>
            <person name="Egan A."/>
            <person name="Galens K."/>
            <person name="Fraser-Liggett C.M."/>
            <person name="Haas B.J."/>
            <person name="Inman J.M."/>
            <person name="Kent R."/>
            <person name="Lemieux S."/>
            <person name="Malavazi I."/>
            <person name="Orvis J."/>
            <person name="Roemer T."/>
            <person name="Ronning C.M."/>
            <person name="Sundaram J.P."/>
            <person name="Sutton G."/>
            <person name="Turner G."/>
            <person name="Venter J.C."/>
            <person name="White O.R."/>
            <person name="Whitty B.R."/>
            <person name="Youngman P."/>
            <person name="Wolfe K.H."/>
            <person name="Goldman G.H."/>
            <person name="Wortman J.R."/>
            <person name="Jiang B."/>
            <person name="Denning D.W."/>
            <person name="Nierman W.C."/>
        </authorList>
    </citation>
    <scope>NUCLEOTIDE SEQUENCE [LARGE SCALE GENOMIC DNA]</scope>
    <source>
        <strain evidence="2">CBS 144.89 / FGSC A1163 / CEA10</strain>
    </source>
</reference>
<accession>B0XWA3</accession>
<dbReference type="AlphaFoldDB" id="B0XWA3"/>
<dbReference type="HOGENOM" id="CLU_2849261_0_0_1"/>
<dbReference type="VEuPathDB" id="FungiDB:AFUB_024119"/>
<gene>
    <name evidence="1" type="ORF">AFUB_024119</name>
</gene>
<evidence type="ECO:0000313" key="1">
    <source>
        <dbReference type="EMBL" id="EDP54355.1"/>
    </source>
</evidence>
<dbReference type="EMBL" id="DS499595">
    <property type="protein sequence ID" value="EDP54355.1"/>
    <property type="molecule type" value="Genomic_DNA"/>
</dbReference>
<organism evidence="1 2">
    <name type="scientific">Aspergillus fumigatus (strain CBS 144.89 / FGSC A1163 / CEA10)</name>
    <name type="common">Neosartorya fumigata</name>
    <dbReference type="NCBI Taxonomy" id="451804"/>
    <lineage>
        <taxon>Eukaryota</taxon>
        <taxon>Fungi</taxon>
        <taxon>Dikarya</taxon>
        <taxon>Ascomycota</taxon>
        <taxon>Pezizomycotina</taxon>
        <taxon>Eurotiomycetes</taxon>
        <taxon>Eurotiomycetidae</taxon>
        <taxon>Eurotiales</taxon>
        <taxon>Aspergillaceae</taxon>
        <taxon>Aspergillus</taxon>
        <taxon>Aspergillus subgen. Fumigati</taxon>
    </lineage>
</organism>
<protein>
    <submittedName>
        <fullName evidence="1">Uncharacterized protein</fullName>
    </submittedName>
</protein>
<evidence type="ECO:0000313" key="2">
    <source>
        <dbReference type="Proteomes" id="UP000001699"/>
    </source>
</evidence>